<dbReference type="InterPro" id="IPR014001">
    <property type="entry name" value="Helicase_ATP-bd"/>
</dbReference>
<protein>
    <submittedName>
        <fullName evidence="6">Competence protein ComFA</fullName>
    </submittedName>
</protein>
<keyword evidence="2" id="KW-0067">ATP-binding</keyword>
<dbReference type="STRING" id="1601833.SAMN05518684_11539"/>
<evidence type="ECO:0000259" key="5">
    <source>
        <dbReference type="PROSITE" id="PS51194"/>
    </source>
</evidence>
<dbReference type="InterPro" id="IPR006935">
    <property type="entry name" value="Helicase/UvrB_N"/>
</dbReference>
<name>A0A1H9W9Z7_9BACI</name>
<dbReference type="SMART" id="SM00490">
    <property type="entry name" value="HELICc"/>
    <property type="match status" value="1"/>
</dbReference>
<dbReference type="GO" id="GO:0043138">
    <property type="term" value="F:3'-5' DNA helicase activity"/>
    <property type="evidence" value="ECO:0007669"/>
    <property type="project" value="TreeGrafter"/>
</dbReference>
<keyword evidence="3" id="KW-0238">DNA-binding</keyword>
<evidence type="ECO:0000313" key="7">
    <source>
        <dbReference type="Proteomes" id="UP000198571"/>
    </source>
</evidence>
<evidence type="ECO:0000256" key="2">
    <source>
        <dbReference type="ARBA" id="ARBA00022840"/>
    </source>
</evidence>
<dbReference type="SUPFAM" id="SSF52540">
    <property type="entry name" value="P-loop containing nucleoside triphosphate hydrolases"/>
    <property type="match status" value="1"/>
</dbReference>
<dbReference type="EMBL" id="FOGT01000015">
    <property type="protein sequence ID" value="SES30303.1"/>
    <property type="molecule type" value="Genomic_DNA"/>
</dbReference>
<dbReference type="GO" id="GO:0016787">
    <property type="term" value="F:hydrolase activity"/>
    <property type="evidence" value="ECO:0007669"/>
    <property type="project" value="InterPro"/>
</dbReference>
<dbReference type="Pfam" id="PF04851">
    <property type="entry name" value="ResIII"/>
    <property type="match status" value="1"/>
</dbReference>
<keyword evidence="7" id="KW-1185">Reference proteome</keyword>
<evidence type="ECO:0000313" key="6">
    <source>
        <dbReference type="EMBL" id="SES30303.1"/>
    </source>
</evidence>
<dbReference type="PANTHER" id="PTHR30580">
    <property type="entry name" value="PRIMOSOMAL PROTEIN N"/>
    <property type="match status" value="1"/>
</dbReference>
<dbReference type="GO" id="GO:0006270">
    <property type="term" value="P:DNA replication initiation"/>
    <property type="evidence" value="ECO:0007669"/>
    <property type="project" value="TreeGrafter"/>
</dbReference>
<gene>
    <name evidence="6" type="ORF">SAMN05518684_11539</name>
</gene>
<organism evidence="6 7">
    <name type="scientific">Salipaludibacillus aurantiacus</name>
    <dbReference type="NCBI Taxonomy" id="1601833"/>
    <lineage>
        <taxon>Bacteria</taxon>
        <taxon>Bacillati</taxon>
        <taxon>Bacillota</taxon>
        <taxon>Bacilli</taxon>
        <taxon>Bacillales</taxon>
        <taxon>Bacillaceae</taxon>
    </lineage>
</organism>
<evidence type="ECO:0000256" key="1">
    <source>
        <dbReference type="ARBA" id="ARBA00022741"/>
    </source>
</evidence>
<dbReference type="GO" id="GO:0006302">
    <property type="term" value="P:double-strand break repair"/>
    <property type="evidence" value="ECO:0007669"/>
    <property type="project" value="TreeGrafter"/>
</dbReference>
<accession>A0A1H9W9Z7</accession>
<feature type="domain" description="Helicase ATP-binding" evidence="4">
    <location>
        <begin position="223"/>
        <end position="377"/>
    </location>
</feature>
<proteinExistence type="predicted"/>
<feature type="domain" description="Helicase C-terminal" evidence="5">
    <location>
        <begin position="409"/>
        <end position="554"/>
    </location>
</feature>
<dbReference type="PANTHER" id="PTHR30580:SF1">
    <property type="entry name" value="COMF OPERON PROTEIN 1"/>
    <property type="match status" value="1"/>
</dbReference>
<dbReference type="PROSITE" id="PS51192">
    <property type="entry name" value="HELICASE_ATP_BIND_1"/>
    <property type="match status" value="1"/>
</dbReference>
<evidence type="ECO:0000259" key="4">
    <source>
        <dbReference type="PROSITE" id="PS51192"/>
    </source>
</evidence>
<dbReference type="Gene3D" id="3.40.50.300">
    <property type="entry name" value="P-loop containing nucleotide triphosphate hydrolases"/>
    <property type="match status" value="2"/>
</dbReference>
<dbReference type="RefSeq" id="WP_245733177.1">
    <property type="nucleotide sequence ID" value="NZ_FOGT01000015.1"/>
</dbReference>
<sequence length="554" mass="62130">MRFYDFPLPALFEKPSSLLPLFPSHSDLPVNLNRRWLIPEPLIRPFKRAIGSQLPQEPFHSLQSHLESALLTRLSDIPQDQLYFPEPSPHFILNETLADMLTGRRLLIDEVLGTGGCSLENIHEHVHAGYIRYEAGIHTKPRPACQRCGNADPFLFGEVTCGRCLEACLYCRACLMMGRVTQCSPLLTWHGTFRKKEKGHRLGWDGQLSQAQDRASRKLTEKVKNISGRTEFLIWAVCGAGKTEMLFPAIYQALNLGTPVLIATPRTDVVRELLPRLEKAFPNSAVKAFHGEVDAANRYVSADLVIATTHQVLRFHRHFPVVIIDEVDAFPYTYDEKLRFAVKNARAEESLTVYLTATPLSDLKRLAERGALSHVKVPRRFHGYDLPVPKMKWAGNWKKSLAKKRLPYPVIQWLRQHTANGKKIFLFVPRIDVMDTIVQSLTAILNETKIDSVHSADPGRSEKVSKFRQGAIRVLVTTTILERGVTVKGVQVGVLGAEDGIFTESALVQIAGRAGRSPDEPDGDVIYFHYGKTKAMVAAVRHIQAMNREGGALS</sequence>
<dbReference type="SMART" id="SM00487">
    <property type="entry name" value="DEXDc"/>
    <property type="match status" value="1"/>
</dbReference>
<reference evidence="7" key="1">
    <citation type="submission" date="2016-10" db="EMBL/GenBank/DDBJ databases">
        <authorList>
            <person name="Varghese N."/>
            <person name="Submissions S."/>
        </authorList>
    </citation>
    <scope>NUCLEOTIDE SEQUENCE [LARGE SCALE GENOMIC DNA]</scope>
    <source>
        <strain evidence="7">S9</strain>
    </source>
</reference>
<dbReference type="GO" id="GO:0005524">
    <property type="term" value="F:ATP binding"/>
    <property type="evidence" value="ECO:0007669"/>
    <property type="project" value="UniProtKB-KW"/>
</dbReference>
<evidence type="ECO:0000256" key="3">
    <source>
        <dbReference type="ARBA" id="ARBA00023125"/>
    </source>
</evidence>
<dbReference type="Proteomes" id="UP000198571">
    <property type="component" value="Unassembled WGS sequence"/>
</dbReference>
<dbReference type="PROSITE" id="PS51194">
    <property type="entry name" value="HELICASE_CTER"/>
    <property type="match status" value="1"/>
</dbReference>
<dbReference type="GO" id="GO:0006310">
    <property type="term" value="P:DNA recombination"/>
    <property type="evidence" value="ECO:0007669"/>
    <property type="project" value="TreeGrafter"/>
</dbReference>
<dbReference type="InterPro" id="IPR001650">
    <property type="entry name" value="Helicase_C-like"/>
</dbReference>
<dbReference type="AlphaFoldDB" id="A0A1H9W9Z7"/>
<dbReference type="GO" id="GO:0003677">
    <property type="term" value="F:DNA binding"/>
    <property type="evidence" value="ECO:0007669"/>
    <property type="project" value="UniProtKB-KW"/>
</dbReference>
<keyword evidence="1" id="KW-0547">Nucleotide-binding</keyword>
<dbReference type="Pfam" id="PF00271">
    <property type="entry name" value="Helicase_C"/>
    <property type="match status" value="1"/>
</dbReference>
<dbReference type="InterPro" id="IPR027417">
    <property type="entry name" value="P-loop_NTPase"/>
</dbReference>